<evidence type="ECO:0000256" key="1">
    <source>
        <dbReference type="ARBA" id="ARBA00001933"/>
    </source>
</evidence>
<dbReference type="eggNOG" id="COG0156">
    <property type="taxonomic scope" value="Bacteria"/>
</dbReference>
<dbReference type="GO" id="GO:0008710">
    <property type="term" value="F:8-amino-7-oxononanoate synthase activity"/>
    <property type="evidence" value="ECO:0007669"/>
    <property type="project" value="UniProtKB-UniRule"/>
</dbReference>
<evidence type="ECO:0000256" key="7">
    <source>
        <dbReference type="ARBA" id="ARBA00022898"/>
    </source>
</evidence>
<dbReference type="PANTHER" id="PTHR13693:SF77">
    <property type="entry name" value="8-AMINO-7-OXONONANOATE SYNTHASE"/>
    <property type="match status" value="1"/>
</dbReference>
<dbReference type="Pfam" id="PF00155">
    <property type="entry name" value="Aminotran_1_2"/>
    <property type="match status" value="1"/>
</dbReference>
<dbReference type="GO" id="GO:0030170">
    <property type="term" value="F:pyridoxal phosphate binding"/>
    <property type="evidence" value="ECO:0007669"/>
    <property type="project" value="InterPro"/>
</dbReference>
<dbReference type="RefSeq" id="WP_012992589.1">
    <property type="nucleotide sequence ID" value="NC_013894.1"/>
</dbReference>
<dbReference type="NCBIfam" id="TIGR00858">
    <property type="entry name" value="bioF"/>
    <property type="match status" value="1"/>
</dbReference>
<evidence type="ECO:0000256" key="10">
    <source>
        <dbReference type="RuleBase" id="RU003693"/>
    </source>
</evidence>
<evidence type="ECO:0000256" key="6">
    <source>
        <dbReference type="ARBA" id="ARBA00022756"/>
    </source>
</evidence>
<comment type="function">
    <text evidence="10">Catalyzes the decarboxylative condensation of pimeloyl-[acyl-carrier protein] and L-alanine to produce 8-amino-7-oxononanoate (AON), [acyl-carrier protein], and carbon dioxide.</text>
</comment>
<comment type="catalytic activity">
    <reaction evidence="8 10">
        <text>6-carboxyhexanoyl-[ACP] + L-alanine + H(+) = (8S)-8-amino-7-oxononanoate + holo-[ACP] + CO2</text>
        <dbReference type="Rhea" id="RHEA:42288"/>
        <dbReference type="Rhea" id="RHEA-COMP:9685"/>
        <dbReference type="Rhea" id="RHEA-COMP:9955"/>
        <dbReference type="ChEBI" id="CHEBI:15378"/>
        <dbReference type="ChEBI" id="CHEBI:16526"/>
        <dbReference type="ChEBI" id="CHEBI:57972"/>
        <dbReference type="ChEBI" id="CHEBI:64479"/>
        <dbReference type="ChEBI" id="CHEBI:78846"/>
        <dbReference type="ChEBI" id="CHEBI:149468"/>
        <dbReference type="EC" id="2.3.1.47"/>
    </reaction>
</comment>
<keyword evidence="13" id="KW-1185">Reference proteome</keyword>
<keyword evidence="5 10" id="KW-0808">Transferase</keyword>
<dbReference type="CDD" id="cd06454">
    <property type="entry name" value="KBL_like"/>
    <property type="match status" value="1"/>
</dbReference>
<evidence type="ECO:0000256" key="4">
    <source>
        <dbReference type="ARBA" id="ARBA00011738"/>
    </source>
</evidence>
<dbReference type="GO" id="GO:0009102">
    <property type="term" value="P:biotin biosynthetic process"/>
    <property type="evidence" value="ECO:0007669"/>
    <property type="project" value="UniProtKB-UniRule"/>
</dbReference>
<dbReference type="InterPro" id="IPR001917">
    <property type="entry name" value="Aminotrans_II_pyridoxalP_BS"/>
</dbReference>
<dbReference type="InterPro" id="IPR050087">
    <property type="entry name" value="AON_synthase_class-II"/>
</dbReference>
<feature type="modified residue" description="N6-(pyridoxal phosphate)lysine" evidence="9">
    <location>
        <position position="226"/>
    </location>
</feature>
<protein>
    <recommendedName>
        <fullName evidence="10">8-amino-7-ketopelargonate synthase</fullName>
        <ecNumber evidence="10">2.3.1.47</ecNumber>
    </recommendedName>
</protein>
<reference evidence="13" key="1">
    <citation type="journal article" date="2010" name="Stand. Genomic Sci.">
        <title>Complete genome sequence of Thermocrinis albus type strain (HI 11/12T).</title>
        <authorList>
            <person name="Wirth R."/>
            <person name="Sikorski J."/>
            <person name="Brambilla E."/>
            <person name="Misra M."/>
            <person name="Lapidus A."/>
            <person name="Copeland A."/>
            <person name="Nolan M."/>
            <person name="Lucas S."/>
            <person name="Chen F."/>
            <person name="Tice H."/>
            <person name="Cheng J.F."/>
            <person name="Han C."/>
            <person name="Detter J.C."/>
            <person name="Tapia R."/>
            <person name="Bruce D."/>
            <person name="Goodwin L."/>
            <person name="Pitluck S."/>
            <person name="Pati A."/>
            <person name="Anderson I."/>
            <person name="Ivanova N."/>
            <person name="Mavromatis K."/>
            <person name="Mikhailova N."/>
            <person name="Chen A."/>
            <person name="Palaniappan K."/>
            <person name="Bilek Y."/>
            <person name="Hader T."/>
            <person name="Land M."/>
            <person name="Hauser L."/>
            <person name="Chang Y.J."/>
            <person name="Jeffries C.D."/>
            <person name="Tindall B.J."/>
            <person name="Rohde M."/>
            <person name="Goker M."/>
            <person name="Bristow J."/>
            <person name="Eisen J.A."/>
            <person name="Markowitz V."/>
            <person name="Hugenholtz P."/>
            <person name="Kyrpides N.C."/>
            <person name="Klenk H.P."/>
        </authorList>
    </citation>
    <scope>NUCLEOTIDE SEQUENCE [LARGE SCALE GENOMIC DNA]</scope>
    <source>
        <strain evidence="13">DSM 14484 / JCM 11386 / HI 11/12</strain>
    </source>
</reference>
<dbReference type="InterPro" id="IPR004723">
    <property type="entry name" value="AONS_Archaea/Proteobacteria"/>
</dbReference>
<evidence type="ECO:0000313" key="12">
    <source>
        <dbReference type="EMBL" id="ADC90183.1"/>
    </source>
</evidence>
<dbReference type="EC" id="2.3.1.47" evidence="10"/>
<dbReference type="KEGG" id="tal:Thal_1554"/>
<dbReference type="Gene3D" id="3.90.1150.10">
    <property type="entry name" value="Aspartate Aminotransferase, domain 1"/>
    <property type="match status" value="1"/>
</dbReference>
<accession>D3SN53</accession>
<keyword evidence="12" id="KW-0012">Acyltransferase</keyword>
<comment type="pathway">
    <text evidence="2 10">Cofactor biosynthesis; biotin biosynthesis.</text>
</comment>
<evidence type="ECO:0000256" key="2">
    <source>
        <dbReference type="ARBA" id="ARBA00004746"/>
    </source>
</evidence>
<dbReference type="InterPro" id="IPR015421">
    <property type="entry name" value="PyrdxlP-dep_Trfase_major"/>
</dbReference>
<dbReference type="InterPro" id="IPR015424">
    <property type="entry name" value="PyrdxlP-dep_Trfase"/>
</dbReference>
<comment type="similarity">
    <text evidence="3 10">Belongs to the class-II pyridoxal-phosphate-dependent aminotransferase family. BioF subfamily.</text>
</comment>
<evidence type="ECO:0000256" key="8">
    <source>
        <dbReference type="ARBA" id="ARBA00047715"/>
    </source>
</evidence>
<dbReference type="SUPFAM" id="SSF53383">
    <property type="entry name" value="PLP-dependent transferases"/>
    <property type="match status" value="1"/>
</dbReference>
<dbReference type="PROSITE" id="PS00599">
    <property type="entry name" value="AA_TRANSFER_CLASS_2"/>
    <property type="match status" value="1"/>
</dbReference>
<dbReference type="InterPro" id="IPR004839">
    <property type="entry name" value="Aminotransferase_I/II_large"/>
</dbReference>
<name>D3SN53_THEAH</name>
<evidence type="ECO:0000256" key="9">
    <source>
        <dbReference type="PIRSR" id="PIRSR604723-51"/>
    </source>
</evidence>
<evidence type="ECO:0000256" key="3">
    <source>
        <dbReference type="ARBA" id="ARBA00010008"/>
    </source>
</evidence>
<dbReference type="STRING" id="638303.Thal_1554"/>
<dbReference type="OrthoDB" id="9807157at2"/>
<keyword evidence="6" id="KW-0093">Biotin biosynthesis</keyword>
<dbReference type="EMBL" id="CP001931">
    <property type="protein sequence ID" value="ADC90183.1"/>
    <property type="molecule type" value="Genomic_DNA"/>
</dbReference>
<comment type="subunit">
    <text evidence="4 10">Homodimer.</text>
</comment>
<evidence type="ECO:0000313" key="13">
    <source>
        <dbReference type="Proteomes" id="UP000002043"/>
    </source>
</evidence>
<dbReference type="PANTHER" id="PTHR13693">
    <property type="entry name" value="CLASS II AMINOTRANSFERASE/8-AMINO-7-OXONONANOATE SYNTHASE"/>
    <property type="match status" value="1"/>
</dbReference>
<dbReference type="UniPathway" id="UPA00078"/>
<keyword evidence="7 9" id="KW-0663">Pyridoxal phosphate</keyword>
<dbReference type="HOGENOM" id="CLU_015846_11_3_0"/>
<evidence type="ECO:0000259" key="11">
    <source>
        <dbReference type="Pfam" id="PF00155"/>
    </source>
</evidence>
<dbReference type="Proteomes" id="UP000002043">
    <property type="component" value="Chromosome"/>
</dbReference>
<proteinExistence type="inferred from homology"/>
<evidence type="ECO:0000256" key="5">
    <source>
        <dbReference type="ARBA" id="ARBA00022679"/>
    </source>
</evidence>
<feature type="domain" description="Aminotransferase class I/classII large" evidence="11">
    <location>
        <begin position="26"/>
        <end position="368"/>
    </location>
</feature>
<dbReference type="Gene3D" id="3.40.640.10">
    <property type="entry name" value="Type I PLP-dependent aspartate aminotransferase-like (Major domain)"/>
    <property type="match status" value="1"/>
</dbReference>
<dbReference type="InterPro" id="IPR015422">
    <property type="entry name" value="PyrdxlP-dep_Trfase_small"/>
</dbReference>
<dbReference type="AlphaFoldDB" id="D3SN53"/>
<sequence>MDWIEEELRRLKGENLYRERRLREGFLDVCSNDYLGLRDHPEVIEAVVRVVRDAGVGSGASQLVSGYTRYHRELEDALAEFKGTPSCVLFGSGYLANVGLLQALAGEGDLILSDRLNHASIIDGCRLSKADVMIFEHGDYQHLEDLLRSTRKNYRRVLIVTDSVFSMDGDMANVQLLMDLCEKYECILVLDEAHATGTVGDKGRGSLEHFHLEWKEYVVMMGTLSKALGSYGAFVCASKRVCDLLVNRARSLIFSTAIPPALCAGAVTALQIIQRETWRLKRLRELSETLYKSLRGMGFEVMYHGTPILPIMVYSEERALRMSAHLLEKGVLLQAIRYPTVPKGSARLRLTASVRYSEDDIKTLLRALDDVKAF</sequence>
<gene>
    <name evidence="12" type="ordered locus">Thal_1554</name>
</gene>
<comment type="cofactor">
    <cofactor evidence="1 9 10">
        <name>pyridoxal 5'-phosphate</name>
        <dbReference type="ChEBI" id="CHEBI:597326"/>
    </cofactor>
</comment>
<organism evidence="12 13">
    <name type="scientific">Thermocrinis albus (strain DSM 14484 / JCM 11386 / HI 11/12)</name>
    <dbReference type="NCBI Taxonomy" id="638303"/>
    <lineage>
        <taxon>Bacteria</taxon>
        <taxon>Pseudomonadati</taxon>
        <taxon>Aquificota</taxon>
        <taxon>Aquificia</taxon>
        <taxon>Aquificales</taxon>
        <taxon>Aquificaceae</taxon>
        <taxon>Thermocrinis</taxon>
    </lineage>
</organism>